<dbReference type="GO" id="GO:0071555">
    <property type="term" value="P:cell wall organization"/>
    <property type="evidence" value="ECO:0007669"/>
    <property type="project" value="UniProtKB-KW"/>
</dbReference>
<dbReference type="EMBL" id="CM001879">
    <property type="protein sequence ID" value="EOX93418.1"/>
    <property type="molecule type" value="Genomic_DNA"/>
</dbReference>
<evidence type="ECO:0000313" key="16">
    <source>
        <dbReference type="Proteomes" id="UP000026915"/>
    </source>
</evidence>
<evidence type="ECO:0000256" key="10">
    <source>
        <dbReference type="ARBA" id="ARBA00060133"/>
    </source>
</evidence>
<keyword evidence="7 13" id="KW-0326">Glycosidase</keyword>
<dbReference type="FunFam" id="2.160.20.10:FF:000004">
    <property type="entry name" value="Pectin lyase-like superfamily protein"/>
    <property type="match status" value="1"/>
</dbReference>
<evidence type="ECO:0000256" key="3">
    <source>
        <dbReference type="ARBA" id="ARBA00012736"/>
    </source>
</evidence>
<comment type="function">
    <text evidence="10">May function in the depolymerization of the pectin in its walls during pollen tube elongation, or in that of the pistil during pollination.</text>
</comment>
<comment type="catalytic activity">
    <reaction evidence="9">
        <text>(1,4-alpha-D-galacturonosyl)n+m + H2O = (1,4-alpha-D-galacturonosyl)n + (1,4-alpha-D-galacturonosyl)m.</text>
        <dbReference type="EC" id="3.2.1.15"/>
    </reaction>
</comment>
<keyword evidence="5" id="KW-0964">Secreted</keyword>
<dbReference type="InterPro" id="IPR011050">
    <property type="entry name" value="Pectin_lyase_fold/virulence"/>
</dbReference>
<dbReference type="HOGENOM" id="CLU_016031_2_2_1"/>
<evidence type="ECO:0000256" key="11">
    <source>
        <dbReference type="ARBA" id="ARBA00070098"/>
    </source>
</evidence>
<sequence length="515" mass="54705">MAVQLNIAVLSILLLLFSTSIPKAQSTVVDVVAKYGAKADEKTDLSTPLLHAWKEACASTTPSKIVIPKGTYRLSRATLDGPCKSAIELQVSGTIKAPADPSAFKDPNWVVFNHVDHLTISGGGVFDGQGAAVWGKNNCAKNKYCAALPINLRFNFVSNAIVQGITTKDSKQFHVNVLGCKNFTFQHFTVSAPENSINTDGIHIGRSNGIKILDTNIKTGDDCVSLGDGSKNVIVERVTCGPGHGISVGSLGKFKGEEPVSGIFIRNCTISNTMNGVRVKTWPDSHPGSATDMHFEDIILNNVGNPILIDQEYCPWNLCNLKVPSRVKLSNISFKKIWGTSSTQQAVKLVCSRGLPCDRVELADIDITYKGPGGPAISQCINVKPRLSGKQNPPACSSPARRTEGRAMAVVVAPAAMMDTWSQMKRPCKGPILGPRPLDCSVEFDKLLYEAVEVLTPDVAIGGGDTFNGATGVATVVDVRVAVGGVEDRGDISVVVNGHGTRGCVAVVSTPLDCP</sequence>
<dbReference type="InterPro" id="IPR006626">
    <property type="entry name" value="PbH1"/>
</dbReference>
<evidence type="ECO:0000256" key="1">
    <source>
        <dbReference type="ARBA" id="ARBA00004191"/>
    </source>
</evidence>
<reference evidence="15 16" key="1">
    <citation type="journal article" date="2013" name="Genome Biol.">
        <title>The genome sequence of the most widely cultivated cacao type and its use to identify candidate genes regulating pod color.</title>
        <authorList>
            <person name="Motamayor J.C."/>
            <person name="Mockaitis K."/>
            <person name="Schmutz J."/>
            <person name="Haiminen N."/>
            <person name="Iii D.L."/>
            <person name="Cornejo O."/>
            <person name="Findley S.D."/>
            <person name="Zheng P."/>
            <person name="Utro F."/>
            <person name="Royaert S."/>
            <person name="Saski C."/>
            <person name="Jenkins J."/>
            <person name="Podicheti R."/>
            <person name="Zhao M."/>
            <person name="Scheffler B.E."/>
            <person name="Stack J.C."/>
            <person name="Feltus F.A."/>
            <person name="Mustiga G.M."/>
            <person name="Amores F."/>
            <person name="Phillips W."/>
            <person name="Marelli J.P."/>
            <person name="May G.D."/>
            <person name="Shapiro H."/>
            <person name="Ma J."/>
            <person name="Bustamante C.D."/>
            <person name="Schnell R.J."/>
            <person name="Main D."/>
            <person name="Gilbert D."/>
            <person name="Parida L."/>
            <person name="Kuhn D.N."/>
        </authorList>
    </citation>
    <scope>NUCLEOTIDE SEQUENCE [LARGE SCALE GENOMIC DNA]</scope>
    <source>
        <strain evidence="16">cv. Matina 1-6</strain>
    </source>
</reference>
<evidence type="ECO:0000256" key="5">
    <source>
        <dbReference type="ARBA" id="ARBA00022525"/>
    </source>
</evidence>
<dbReference type="OMA" id="KHFHINV"/>
<feature type="signal peptide" evidence="14">
    <location>
        <begin position="1"/>
        <end position="26"/>
    </location>
</feature>
<dbReference type="PROSITE" id="PS00502">
    <property type="entry name" value="POLYGALACTURONASE"/>
    <property type="match status" value="1"/>
</dbReference>
<dbReference type="GO" id="GO:0016829">
    <property type="term" value="F:lyase activity"/>
    <property type="evidence" value="ECO:0007669"/>
    <property type="project" value="UniProtKB-KW"/>
</dbReference>
<evidence type="ECO:0000256" key="6">
    <source>
        <dbReference type="ARBA" id="ARBA00022801"/>
    </source>
</evidence>
<dbReference type="AlphaFoldDB" id="A0A061DTU7"/>
<evidence type="ECO:0000256" key="14">
    <source>
        <dbReference type="SAM" id="SignalP"/>
    </source>
</evidence>
<evidence type="ECO:0000256" key="13">
    <source>
        <dbReference type="RuleBase" id="RU361169"/>
    </source>
</evidence>
<dbReference type="Proteomes" id="UP000026915">
    <property type="component" value="Chromosome 1"/>
</dbReference>
<dbReference type="GO" id="GO:0005975">
    <property type="term" value="P:carbohydrate metabolic process"/>
    <property type="evidence" value="ECO:0007669"/>
    <property type="project" value="InterPro"/>
</dbReference>
<comment type="subcellular location">
    <subcellularLocation>
        <location evidence="1">Secreted</location>
        <location evidence="1">Cell wall</location>
    </subcellularLocation>
</comment>
<keyword evidence="16" id="KW-1185">Reference proteome</keyword>
<dbReference type="EC" id="3.2.1.15" evidence="3"/>
<keyword evidence="6 13" id="KW-0378">Hydrolase</keyword>
<evidence type="ECO:0000256" key="7">
    <source>
        <dbReference type="ARBA" id="ARBA00023295"/>
    </source>
</evidence>
<keyword evidence="15" id="KW-0456">Lyase</keyword>
<dbReference type="STRING" id="3641.A0A061DTU7"/>
<dbReference type="Gramene" id="EOX93418">
    <property type="protein sequence ID" value="EOX93418"/>
    <property type="gene ID" value="TCM_002294"/>
</dbReference>
<keyword evidence="8" id="KW-0961">Cell wall biogenesis/degradation</keyword>
<evidence type="ECO:0000256" key="9">
    <source>
        <dbReference type="ARBA" id="ARBA00034074"/>
    </source>
</evidence>
<comment type="similarity">
    <text evidence="2 13">Belongs to the glycosyl hydrolase 28 family.</text>
</comment>
<accession>A0A061DTU7</accession>
<proteinExistence type="inferred from homology"/>
<dbReference type="Gene3D" id="2.160.20.10">
    <property type="entry name" value="Single-stranded right-handed beta-helix, Pectin lyase-like"/>
    <property type="match status" value="1"/>
</dbReference>
<keyword evidence="14" id="KW-0732">Signal</keyword>
<feature type="chain" id="PRO_5001601206" description="Polygalacturonase" evidence="14">
    <location>
        <begin position="27"/>
        <end position="515"/>
    </location>
</feature>
<dbReference type="eggNOG" id="ENOG502QRSR">
    <property type="taxonomic scope" value="Eukaryota"/>
</dbReference>
<protein>
    <recommendedName>
        <fullName evidence="11">Polygalacturonase</fullName>
        <ecNumber evidence="3">3.2.1.15</ecNumber>
    </recommendedName>
</protein>
<gene>
    <name evidence="15" type="ORF">TCM_002294</name>
</gene>
<feature type="active site" evidence="12">
    <location>
        <position position="244"/>
    </location>
</feature>
<evidence type="ECO:0000313" key="15">
    <source>
        <dbReference type="EMBL" id="EOX93418.1"/>
    </source>
</evidence>
<evidence type="ECO:0000256" key="2">
    <source>
        <dbReference type="ARBA" id="ARBA00008834"/>
    </source>
</evidence>
<evidence type="ECO:0000256" key="4">
    <source>
        <dbReference type="ARBA" id="ARBA00022512"/>
    </source>
</evidence>
<evidence type="ECO:0000256" key="8">
    <source>
        <dbReference type="ARBA" id="ARBA00023316"/>
    </source>
</evidence>
<organism evidence="15 16">
    <name type="scientific">Theobroma cacao</name>
    <name type="common">Cacao</name>
    <name type="synonym">Cocoa</name>
    <dbReference type="NCBI Taxonomy" id="3641"/>
    <lineage>
        <taxon>Eukaryota</taxon>
        <taxon>Viridiplantae</taxon>
        <taxon>Streptophyta</taxon>
        <taxon>Embryophyta</taxon>
        <taxon>Tracheophyta</taxon>
        <taxon>Spermatophyta</taxon>
        <taxon>Magnoliopsida</taxon>
        <taxon>eudicotyledons</taxon>
        <taxon>Gunneridae</taxon>
        <taxon>Pentapetalae</taxon>
        <taxon>rosids</taxon>
        <taxon>malvids</taxon>
        <taxon>Malvales</taxon>
        <taxon>Malvaceae</taxon>
        <taxon>Byttnerioideae</taxon>
        <taxon>Theobroma</taxon>
    </lineage>
</organism>
<dbReference type="GO" id="GO:0004650">
    <property type="term" value="F:polygalacturonase activity"/>
    <property type="evidence" value="ECO:0007669"/>
    <property type="project" value="UniProtKB-EC"/>
</dbReference>
<dbReference type="FunCoup" id="A0A061DTU7">
    <property type="interactions" value="105"/>
</dbReference>
<dbReference type="InParanoid" id="A0A061DTU7"/>
<dbReference type="SUPFAM" id="SSF51126">
    <property type="entry name" value="Pectin lyase-like"/>
    <property type="match status" value="1"/>
</dbReference>
<dbReference type="PANTHER" id="PTHR31375">
    <property type="match status" value="1"/>
</dbReference>
<dbReference type="InterPro" id="IPR012334">
    <property type="entry name" value="Pectin_lyas_fold"/>
</dbReference>
<dbReference type="InterPro" id="IPR000743">
    <property type="entry name" value="Glyco_hydro_28"/>
</dbReference>
<dbReference type="SMART" id="SM00710">
    <property type="entry name" value="PbH1"/>
    <property type="match status" value="6"/>
</dbReference>
<keyword evidence="4" id="KW-0134">Cell wall</keyword>
<evidence type="ECO:0000256" key="12">
    <source>
        <dbReference type="PROSITE-ProRule" id="PRU10052"/>
    </source>
</evidence>
<dbReference type="Pfam" id="PF00295">
    <property type="entry name" value="Glyco_hydro_28"/>
    <property type="match status" value="1"/>
</dbReference>
<name>A0A061DTU7_THECC</name>